<keyword evidence="2" id="KW-1185">Reference proteome</keyword>
<accession>A0A1H1JB39</accession>
<reference evidence="2" key="1">
    <citation type="submission" date="2016-10" db="EMBL/GenBank/DDBJ databases">
        <authorList>
            <person name="Varghese N."/>
            <person name="Submissions S."/>
        </authorList>
    </citation>
    <scope>NUCLEOTIDE SEQUENCE [LARGE SCALE GENOMIC DNA]</scope>
    <source>
        <strain evidence="2">DUS833</strain>
    </source>
</reference>
<sequence>MTYSPPASNAVSFNFASSASAPASNAVSFAFGRASTTAALTGAQAASRAGSVTFMKGRVASLTGAHATTRPGVVWVDDVVHLVGAKCGARAGAIVPVGSMHRRYVFDVPN</sequence>
<dbReference type="Proteomes" id="UP000199365">
    <property type="component" value="Unassembled WGS sequence"/>
</dbReference>
<evidence type="ECO:0000313" key="1">
    <source>
        <dbReference type="EMBL" id="SDR46990.1"/>
    </source>
</evidence>
<dbReference type="EMBL" id="FNKX01000002">
    <property type="protein sequence ID" value="SDR46990.1"/>
    <property type="molecule type" value="Genomic_DNA"/>
</dbReference>
<gene>
    <name evidence="1" type="ORF">SAMN05445850_4493</name>
</gene>
<name>A0A1H1JB39_9BURK</name>
<organism evidence="1 2">
    <name type="scientific">Paraburkholderia tuberum</name>
    <dbReference type="NCBI Taxonomy" id="157910"/>
    <lineage>
        <taxon>Bacteria</taxon>
        <taxon>Pseudomonadati</taxon>
        <taxon>Pseudomonadota</taxon>
        <taxon>Betaproteobacteria</taxon>
        <taxon>Burkholderiales</taxon>
        <taxon>Burkholderiaceae</taxon>
        <taxon>Paraburkholderia</taxon>
    </lineage>
</organism>
<dbReference type="STRING" id="157910.SAMN05445850_4493"/>
<dbReference type="AlphaFoldDB" id="A0A1H1JB39"/>
<protein>
    <submittedName>
        <fullName evidence="1">Uncharacterized protein</fullName>
    </submittedName>
</protein>
<dbReference type="RefSeq" id="WP_090806963.1">
    <property type="nucleotide sequence ID" value="NZ_FNKX01000002.1"/>
</dbReference>
<evidence type="ECO:0000313" key="2">
    <source>
        <dbReference type="Proteomes" id="UP000199365"/>
    </source>
</evidence>
<proteinExistence type="predicted"/>